<dbReference type="SUPFAM" id="SSF161098">
    <property type="entry name" value="MetI-like"/>
    <property type="match status" value="1"/>
</dbReference>
<dbReference type="PANTHER" id="PTHR30193">
    <property type="entry name" value="ABC TRANSPORTER PERMEASE PROTEIN"/>
    <property type="match status" value="1"/>
</dbReference>
<feature type="transmembrane region" description="Helical" evidence="7">
    <location>
        <begin position="93"/>
        <end position="114"/>
    </location>
</feature>
<evidence type="ECO:0000256" key="2">
    <source>
        <dbReference type="ARBA" id="ARBA00022448"/>
    </source>
</evidence>
<dbReference type="CDD" id="cd06261">
    <property type="entry name" value="TM_PBP2"/>
    <property type="match status" value="1"/>
</dbReference>
<proteinExistence type="inferred from homology"/>
<dbReference type="PANTHER" id="PTHR30193:SF37">
    <property type="entry name" value="INNER MEMBRANE ABC TRANSPORTER PERMEASE PROTEIN YCJO"/>
    <property type="match status" value="1"/>
</dbReference>
<organism evidence="9 10">
    <name type="scientific">Nocardioides astragali</name>
    <dbReference type="NCBI Taxonomy" id="1776736"/>
    <lineage>
        <taxon>Bacteria</taxon>
        <taxon>Bacillati</taxon>
        <taxon>Actinomycetota</taxon>
        <taxon>Actinomycetes</taxon>
        <taxon>Propionibacteriales</taxon>
        <taxon>Nocardioidaceae</taxon>
        <taxon>Nocardioides</taxon>
    </lineage>
</organism>
<feature type="transmembrane region" description="Helical" evidence="7">
    <location>
        <begin position="283"/>
        <end position="307"/>
    </location>
</feature>
<dbReference type="Pfam" id="PF00528">
    <property type="entry name" value="BPD_transp_1"/>
    <property type="match status" value="1"/>
</dbReference>
<feature type="transmembrane region" description="Helical" evidence="7">
    <location>
        <begin position="187"/>
        <end position="207"/>
    </location>
</feature>
<evidence type="ECO:0000256" key="7">
    <source>
        <dbReference type="RuleBase" id="RU363032"/>
    </source>
</evidence>
<evidence type="ECO:0000256" key="5">
    <source>
        <dbReference type="ARBA" id="ARBA00022989"/>
    </source>
</evidence>
<feature type="transmembrane region" description="Helical" evidence="7">
    <location>
        <begin position="126"/>
        <end position="147"/>
    </location>
</feature>
<feature type="domain" description="ABC transmembrane type-1" evidence="8">
    <location>
        <begin position="89"/>
        <end position="304"/>
    </location>
</feature>
<dbReference type="InterPro" id="IPR035906">
    <property type="entry name" value="MetI-like_sf"/>
</dbReference>
<gene>
    <name evidence="9" type="ORF">ACFQO6_07515</name>
</gene>
<evidence type="ECO:0000256" key="3">
    <source>
        <dbReference type="ARBA" id="ARBA00022475"/>
    </source>
</evidence>
<protein>
    <submittedName>
        <fullName evidence="9">Carbohydrate ABC transporter permease</fullName>
    </submittedName>
</protein>
<dbReference type="RefSeq" id="WP_255890608.1">
    <property type="nucleotide sequence ID" value="NZ_JAFMZM010000003.1"/>
</dbReference>
<evidence type="ECO:0000256" key="6">
    <source>
        <dbReference type="ARBA" id="ARBA00023136"/>
    </source>
</evidence>
<comment type="caution">
    <text evidence="9">The sequence shown here is derived from an EMBL/GenBank/DDBJ whole genome shotgun (WGS) entry which is preliminary data.</text>
</comment>
<feature type="transmembrane region" description="Helical" evidence="7">
    <location>
        <begin position="29"/>
        <end position="52"/>
    </location>
</feature>
<evidence type="ECO:0000256" key="1">
    <source>
        <dbReference type="ARBA" id="ARBA00004651"/>
    </source>
</evidence>
<evidence type="ECO:0000313" key="10">
    <source>
        <dbReference type="Proteomes" id="UP001596524"/>
    </source>
</evidence>
<evidence type="ECO:0000259" key="8">
    <source>
        <dbReference type="PROSITE" id="PS50928"/>
    </source>
</evidence>
<sequence>MSPTGGRPDIEGVRRAAWRQRLSRLDTLVSPYVFVSPFFLLFVVVGMFPLAYTAWVSVHDWGLLAGRGDFAGADNYRRVLEDRYFWNALRNTISIFLLSSIPQVLIALGLAGLLDTQLRARGLWRMSVLLPFVVAPAAVALIFGNVFGDRYGLANEVVQAIGLDPIRWHVDTLASHLAIASMVNWRWTGYNALIFLAAMQAVPRDVYESAALDGAGRIRQFVSMTVPMIRPTVLFVVITSTIGGLQIFAEPRLFDTQGLGGSDRQYQTLTMYLWELGWRVRDLGMASAVAWLLFLIIIIFALVNLLVSRRAGTLRGQR</sequence>
<name>A0ABW2N219_9ACTN</name>
<keyword evidence="6 7" id="KW-0472">Membrane</keyword>
<evidence type="ECO:0000313" key="9">
    <source>
        <dbReference type="EMBL" id="MFC7360117.1"/>
    </source>
</evidence>
<accession>A0ABW2N219</accession>
<evidence type="ECO:0000256" key="4">
    <source>
        <dbReference type="ARBA" id="ARBA00022692"/>
    </source>
</evidence>
<dbReference type="Proteomes" id="UP001596524">
    <property type="component" value="Unassembled WGS sequence"/>
</dbReference>
<keyword evidence="2 7" id="KW-0813">Transport</keyword>
<dbReference type="PROSITE" id="PS50928">
    <property type="entry name" value="ABC_TM1"/>
    <property type="match status" value="1"/>
</dbReference>
<keyword evidence="4 7" id="KW-0812">Transmembrane</keyword>
<keyword evidence="3" id="KW-1003">Cell membrane</keyword>
<keyword evidence="5 7" id="KW-1133">Transmembrane helix</keyword>
<comment type="subcellular location">
    <subcellularLocation>
        <location evidence="1 7">Cell membrane</location>
        <topology evidence="1 7">Multi-pass membrane protein</topology>
    </subcellularLocation>
</comment>
<keyword evidence="10" id="KW-1185">Reference proteome</keyword>
<comment type="similarity">
    <text evidence="7">Belongs to the binding-protein-dependent transport system permease family.</text>
</comment>
<reference evidence="10" key="1">
    <citation type="journal article" date="2019" name="Int. J. Syst. Evol. Microbiol.">
        <title>The Global Catalogue of Microorganisms (GCM) 10K type strain sequencing project: providing services to taxonomists for standard genome sequencing and annotation.</title>
        <authorList>
            <consortium name="The Broad Institute Genomics Platform"/>
            <consortium name="The Broad Institute Genome Sequencing Center for Infectious Disease"/>
            <person name="Wu L."/>
            <person name="Ma J."/>
        </authorList>
    </citation>
    <scope>NUCLEOTIDE SEQUENCE [LARGE SCALE GENOMIC DNA]</scope>
    <source>
        <strain evidence="10">FCH27</strain>
    </source>
</reference>
<feature type="transmembrane region" description="Helical" evidence="7">
    <location>
        <begin position="228"/>
        <end position="249"/>
    </location>
</feature>
<dbReference type="InterPro" id="IPR051393">
    <property type="entry name" value="ABC_transporter_permease"/>
</dbReference>
<dbReference type="InterPro" id="IPR000515">
    <property type="entry name" value="MetI-like"/>
</dbReference>
<dbReference type="EMBL" id="JBHTCH010000005">
    <property type="protein sequence ID" value="MFC7360117.1"/>
    <property type="molecule type" value="Genomic_DNA"/>
</dbReference>
<dbReference type="Gene3D" id="1.10.3720.10">
    <property type="entry name" value="MetI-like"/>
    <property type="match status" value="1"/>
</dbReference>